<dbReference type="Proteomes" id="UP000813068">
    <property type="component" value="Unassembled WGS sequence"/>
</dbReference>
<protein>
    <submittedName>
        <fullName evidence="2">Uncharacterized protein</fullName>
    </submittedName>
</protein>
<evidence type="ECO:0000313" key="3">
    <source>
        <dbReference type="Proteomes" id="UP000813068"/>
    </source>
</evidence>
<name>A0ABS6MWP5_9GAMM</name>
<keyword evidence="3" id="KW-1185">Reference proteome</keyword>
<keyword evidence="1" id="KW-0472">Membrane</keyword>
<evidence type="ECO:0000313" key="2">
    <source>
        <dbReference type="EMBL" id="MBV2133228.1"/>
    </source>
</evidence>
<feature type="transmembrane region" description="Helical" evidence="1">
    <location>
        <begin position="26"/>
        <end position="54"/>
    </location>
</feature>
<comment type="caution">
    <text evidence="2">The sequence shown here is derived from an EMBL/GenBank/DDBJ whole genome shotgun (WGS) entry which is preliminary data.</text>
</comment>
<proteinExistence type="predicted"/>
<keyword evidence="1" id="KW-0812">Transmembrane</keyword>
<keyword evidence="1" id="KW-1133">Transmembrane helix</keyword>
<dbReference type="EMBL" id="JAHRGL010000022">
    <property type="protein sequence ID" value="MBV2133228.1"/>
    <property type="molecule type" value="Genomic_DNA"/>
</dbReference>
<accession>A0ABS6MWP5</accession>
<sequence>MPAHPPKSPFAWLGDLSKLHQRDQLMLLQVGAMLAVAGMLLACVLTLFLAALAIKGVAWWQLRESPWVGMDDRDFTRCVDLAGELREAAHDVRRSEQGHLAIGDSAQREYQNLTEVFYVACGEERWSAVFAANGQPPLGHPADWLPFAGQARDSWPSGVGWPEL</sequence>
<reference evidence="2 3" key="1">
    <citation type="submission" date="2021-06" db="EMBL/GenBank/DDBJ databases">
        <title>Differences between aerobic and microaerobic xylene degrading microbial communities.</title>
        <authorList>
            <person name="Banerjee S."/>
            <person name="Tancsics A."/>
        </authorList>
    </citation>
    <scope>NUCLEOTIDE SEQUENCE [LARGE SCALE GENOMIC DNA]</scope>
    <source>
        <strain evidence="2 3">MAP12</strain>
    </source>
</reference>
<dbReference type="RefSeq" id="WP_217681688.1">
    <property type="nucleotide sequence ID" value="NZ_JAHRGL010000022.1"/>
</dbReference>
<organism evidence="2 3">
    <name type="scientific">Geopseudomonas aromaticivorans</name>
    <dbReference type="NCBI Taxonomy" id="2849492"/>
    <lineage>
        <taxon>Bacteria</taxon>
        <taxon>Pseudomonadati</taxon>
        <taxon>Pseudomonadota</taxon>
        <taxon>Gammaproteobacteria</taxon>
        <taxon>Pseudomonadales</taxon>
        <taxon>Pseudomonadaceae</taxon>
        <taxon>Geopseudomonas</taxon>
    </lineage>
</organism>
<gene>
    <name evidence="2" type="ORF">KRX52_10505</name>
</gene>
<evidence type="ECO:0000256" key="1">
    <source>
        <dbReference type="SAM" id="Phobius"/>
    </source>
</evidence>